<dbReference type="Proteomes" id="UP000028931">
    <property type="component" value="Chromosome"/>
</dbReference>
<reference evidence="2 3" key="1">
    <citation type="submission" date="2014-07" db="EMBL/GenBank/DDBJ databases">
        <authorList>
            <person name="Lee K."/>
            <person name="Lim J.Y."/>
            <person name="Hwang I."/>
        </authorList>
    </citation>
    <scope>NUCLEOTIDE SEQUENCE [LARGE SCALE GENOMIC DNA]</scope>
    <source>
        <strain evidence="2 3">KL28</strain>
    </source>
</reference>
<dbReference type="InterPro" id="IPR001387">
    <property type="entry name" value="Cro/C1-type_HTH"/>
</dbReference>
<dbReference type="SUPFAM" id="SSF47413">
    <property type="entry name" value="lambda repressor-like DNA-binding domains"/>
    <property type="match status" value="1"/>
</dbReference>
<dbReference type="PROSITE" id="PS50943">
    <property type="entry name" value="HTH_CROC1"/>
    <property type="match status" value="1"/>
</dbReference>
<sequence length="118" mass="13078">MKLISIEERQKLIEDIKLKNVAGQETLGTTIRRLRVEVTGLDQATFAAMCKMSTKALYQLETDKGNPTINTLNGILRIFGMRMTLGSLINMPIIPAEDRALIKKRGARPPARKAKAGL</sequence>
<evidence type="ECO:0000313" key="2">
    <source>
        <dbReference type="EMBL" id="AIL60049.1"/>
    </source>
</evidence>
<dbReference type="Gene3D" id="1.10.260.40">
    <property type="entry name" value="lambda repressor-like DNA-binding domains"/>
    <property type="match status" value="1"/>
</dbReference>
<organism evidence="2 3">
    <name type="scientific">Pseudomonas alkylphenolica</name>
    <dbReference type="NCBI Taxonomy" id="237609"/>
    <lineage>
        <taxon>Bacteria</taxon>
        <taxon>Pseudomonadati</taxon>
        <taxon>Pseudomonadota</taxon>
        <taxon>Gammaproteobacteria</taxon>
        <taxon>Pseudomonadales</taxon>
        <taxon>Pseudomonadaceae</taxon>
        <taxon>Pseudomonas</taxon>
    </lineage>
</organism>
<dbReference type="HOGENOM" id="CLU_155238_0_0_6"/>
<gene>
    <name evidence="2" type="ORF">PSAKL28_08180</name>
</gene>
<dbReference type="RefSeq" id="WP_038606980.1">
    <property type="nucleotide sequence ID" value="NZ_CP009048.1"/>
</dbReference>
<dbReference type="Pfam" id="PF01381">
    <property type="entry name" value="HTH_3"/>
    <property type="match status" value="1"/>
</dbReference>
<name>A0A077F7Z6_9PSED</name>
<dbReference type="CDD" id="cd00093">
    <property type="entry name" value="HTH_XRE"/>
    <property type="match status" value="1"/>
</dbReference>
<dbReference type="eggNOG" id="COG1396">
    <property type="taxonomic scope" value="Bacteria"/>
</dbReference>
<accession>A0A077F7Z6</accession>
<dbReference type="InterPro" id="IPR010982">
    <property type="entry name" value="Lambda_DNA-bd_dom_sf"/>
</dbReference>
<protein>
    <submittedName>
        <fullName evidence="2">XRE family transcriptional regulator</fullName>
    </submittedName>
</protein>
<dbReference type="OrthoDB" id="6240846at2"/>
<dbReference type="SMART" id="SM00530">
    <property type="entry name" value="HTH_XRE"/>
    <property type="match status" value="1"/>
</dbReference>
<evidence type="ECO:0000259" key="1">
    <source>
        <dbReference type="PROSITE" id="PS50943"/>
    </source>
</evidence>
<dbReference type="EMBL" id="CP009048">
    <property type="protein sequence ID" value="AIL60049.1"/>
    <property type="molecule type" value="Genomic_DNA"/>
</dbReference>
<proteinExistence type="predicted"/>
<dbReference type="GO" id="GO:0003677">
    <property type="term" value="F:DNA binding"/>
    <property type="evidence" value="ECO:0007669"/>
    <property type="project" value="InterPro"/>
</dbReference>
<evidence type="ECO:0000313" key="3">
    <source>
        <dbReference type="Proteomes" id="UP000028931"/>
    </source>
</evidence>
<dbReference type="KEGG" id="palk:PSAKL28_08180"/>
<dbReference type="AlphaFoldDB" id="A0A077F7Z6"/>
<feature type="domain" description="HTH cro/C1-type" evidence="1">
    <location>
        <begin position="31"/>
        <end position="88"/>
    </location>
</feature>